<dbReference type="PRINTS" id="PR00723">
    <property type="entry name" value="SUBTILISIN"/>
</dbReference>
<dbReference type="PANTHER" id="PTHR10795">
    <property type="entry name" value="PROPROTEIN CONVERTASE SUBTILISIN/KEXIN"/>
    <property type="match status" value="1"/>
</dbReference>
<dbReference type="InterPro" id="IPR000209">
    <property type="entry name" value="Peptidase_S8/S53_dom"/>
</dbReference>
<dbReference type="PROSITE" id="PS51892">
    <property type="entry name" value="SUBTILASE"/>
    <property type="match status" value="1"/>
</dbReference>
<dbReference type="InterPro" id="IPR003137">
    <property type="entry name" value="PA_domain"/>
</dbReference>
<dbReference type="PROSITE" id="PS00138">
    <property type="entry name" value="SUBTILASE_SER"/>
    <property type="match status" value="1"/>
</dbReference>
<reference evidence="9 10" key="1">
    <citation type="submission" date="2021-01" db="EMBL/GenBank/DDBJ databases">
        <title>Whole genome shotgun sequence of Catellatospora chokoriensis NBRC 107358.</title>
        <authorList>
            <person name="Komaki H."/>
            <person name="Tamura T."/>
        </authorList>
    </citation>
    <scope>NUCLEOTIDE SEQUENCE [LARGE SCALE GENOMIC DNA]</scope>
    <source>
        <strain evidence="9 10">NBRC 107358</strain>
    </source>
</reference>
<dbReference type="EMBL" id="BONG01000051">
    <property type="protein sequence ID" value="GIF92838.1"/>
    <property type="molecule type" value="Genomic_DNA"/>
</dbReference>
<comment type="similarity">
    <text evidence="5">Belongs to the peptidase S8 family.</text>
</comment>
<dbReference type="InterPro" id="IPR036852">
    <property type="entry name" value="Peptidase_S8/S53_dom_sf"/>
</dbReference>
<dbReference type="InterPro" id="IPR034197">
    <property type="entry name" value="Peptidases_S8_3"/>
</dbReference>
<dbReference type="InterPro" id="IPR046450">
    <property type="entry name" value="PA_dom_sf"/>
</dbReference>
<sequence length="1097" mass="112358">MATFVRISCGFALVAGAAVIPAGGGAAAPDGPQKLQPASRITAGRAPTSRLAKTDRSLLDRTDGERIPVLVKLDHDAVASYAGGVPGLAATSPAATGTRLRGGDAEQAYEQYLAQREQQFTSALAAKLPSATVGQRLRTVYGGVALTLPANEVKKLLAVEGVVAVQRDELREPLTDSSSSFIGADVLQSGAGANGAPTSQAGKGVVVGVLDTGAWPEHPSFADQGVLAAPPAKTDGSARRCDFGDNPLTPAKDVFRCNNKLIGGAAFLKGYLEAFPDETYKSARDSDGHGTHTASTAAGDVLASAKVFGVERGPVHGVAPGSWLSVYKVCGANGCMSSDSAAAVAQAVRDGVDVVNFSISGGTDPFSDPVEMAFLDAYAAGVFVAASAGNSGPDAGTVNHLSPWVTTVAASTQRREFSAGLTLQSATATAQLSGASLTAGAGPAPLVRAGDVAAYKGGATCAKPAKKGQFTGQIVVCERGGNPRVEKGWNVREGGAVGMVLYNPKLQDVETDNHWLPTVHLADPAVLEFLDANTGITATITAGQANAGTGDVMAAFSSRGPGGLALKPDVTAPGVQILAGHTPTPGATAGGPAGELFQAIAGTSMSSPHVAGAAALLASRHPDWTPGELKSALMTSAVTEVTIEDGKTPAGPHEMGAGRIAVDRADQVTLTVSDSSSRMMSMADDEVRAVDLNLPSINAPIMPGRLSTVRTLRNMTDRTMTYAVASTAPKDSSISVPAAVTVPARGTAPLPVTIYSRAVVDGYLSGEIRLTAADGSPALHLPVAFRPSQGQVTLASTCTAKKVTLARTAQCTVTAANTGYDDAPVDLTTRLDPALAVTGVDGGAKLDGPREVSHDTTLRGIEPGAPDVAELDDRVWKPLDVAPDAIGDEEMINYDVPGFGYAGQTYQRIGVVSNGYLVVGGGTAQDVRIAPPGTDGEQAPDPARPNNVLAPYWTDLDGSAADGVRVATVEGGGVEWIVVEWRVNRFGTEDTQRFQVWLAIGEDEDIRFAYDAKDLPGGTKGFAVGAENALGKGVLRSEQPGPDLRVRSTGGHPGGVASYTVKLRGVMPSDARVTTSMTSPEVPGTTVVRTRIPVVAP</sequence>
<gene>
    <name evidence="9" type="ORF">Cch02nite_62820</name>
</gene>
<feature type="domain" description="PA" evidence="8">
    <location>
        <begin position="445"/>
        <end position="522"/>
    </location>
</feature>
<dbReference type="GO" id="GO:0006508">
    <property type="term" value="P:proteolysis"/>
    <property type="evidence" value="ECO:0007669"/>
    <property type="project" value="UniProtKB-KW"/>
</dbReference>
<feature type="signal peptide" evidence="6">
    <location>
        <begin position="1"/>
        <end position="17"/>
    </location>
</feature>
<feature type="chain" id="PRO_5038744064" evidence="6">
    <location>
        <begin position="18"/>
        <end position="1097"/>
    </location>
</feature>
<keyword evidence="6" id="KW-0732">Signal</keyword>
<feature type="active site" description="Charge relay system" evidence="4 5">
    <location>
        <position position="289"/>
    </location>
</feature>
<evidence type="ECO:0000256" key="4">
    <source>
        <dbReference type="PIRSR" id="PIRSR615500-1"/>
    </source>
</evidence>
<evidence type="ECO:0000256" key="2">
    <source>
        <dbReference type="ARBA" id="ARBA00022801"/>
    </source>
</evidence>
<evidence type="ECO:0000256" key="5">
    <source>
        <dbReference type="PROSITE-ProRule" id="PRU01240"/>
    </source>
</evidence>
<evidence type="ECO:0000256" key="6">
    <source>
        <dbReference type="SAM" id="SignalP"/>
    </source>
</evidence>
<dbReference type="CDD" id="cd02120">
    <property type="entry name" value="PA_subtilisin_like"/>
    <property type="match status" value="1"/>
</dbReference>
<dbReference type="Gene3D" id="3.40.50.200">
    <property type="entry name" value="Peptidase S8/S53 domain"/>
    <property type="match status" value="1"/>
</dbReference>
<keyword evidence="3 5" id="KW-0720">Serine protease</keyword>
<dbReference type="InterPro" id="IPR045051">
    <property type="entry name" value="SBT"/>
</dbReference>
<evidence type="ECO:0000313" key="10">
    <source>
        <dbReference type="Proteomes" id="UP000619293"/>
    </source>
</evidence>
<comment type="caution">
    <text evidence="9">The sequence shown here is derived from an EMBL/GenBank/DDBJ whole genome shotgun (WGS) entry which is preliminary data.</text>
</comment>
<dbReference type="RefSeq" id="WP_191838715.1">
    <property type="nucleotide sequence ID" value="NZ_BAAALB010000025.1"/>
</dbReference>
<evidence type="ECO:0000259" key="8">
    <source>
        <dbReference type="Pfam" id="PF02225"/>
    </source>
</evidence>
<dbReference type="Proteomes" id="UP000619293">
    <property type="component" value="Unassembled WGS sequence"/>
</dbReference>
<dbReference type="GO" id="GO:0004252">
    <property type="term" value="F:serine-type endopeptidase activity"/>
    <property type="evidence" value="ECO:0007669"/>
    <property type="project" value="UniProtKB-UniRule"/>
</dbReference>
<evidence type="ECO:0000259" key="7">
    <source>
        <dbReference type="Pfam" id="PF00082"/>
    </source>
</evidence>
<dbReference type="InterPro" id="IPR023828">
    <property type="entry name" value="Peptidase_S8_Ser-AS"/>
</dbReference>
<dbReference type="SUPFAM" id="SSF52025">
    <property type="entry name" value="PA domain"/>
    <property type="match status" value="1"/>
</dbReference>
<feature type="active site" description="Charge relay system" evidence="4 5">
    <location>
        <position position="604"/>
    </location>
</feature>
<evidence type="ECO:0000313" key="9">
    <source>
        <dbReference type="EMBL" id="GIF92838.1"/>
    </source>
</evidence>
<feature type="active site" description="Charge relay system" evidence="4 5">
    <location>
        <position position="211"/>
    </location>
</feature>
<dbReference type="Gene3D" id="3.50.30.30">
    <property type="match status" value="1"/>
</dbReference>
<keyword evidence="10" id="KW-1185">Reference proteome</keyword>
<dbReference type="Pfam" id="PF00082">
    <property type="entry name" value="Peptidase_S8"/>
    <property type="match status" value="1"/>
</dbReference>
<dbReference type="InterPro" id="IPR015500">
    <property type="entry name" value="Peptidase_S8_subtilisin-rel"/>
</dbReference>
<organism evidence="9 10">
    <name type="scientific">Catellatospora chokoriensis</name>
    <dbReference type="NCBI Taxonomy" id="310353"/>
    <lineage>
        <taxon>Bacteria</taxon>
        <taxon>Bacillati</taxon>
        <taxon>Actinomycetota</taxon>
        <taxon>Actinomycetes</taxon>
        <taxon>Micromonosporales</taxon>
        <taxon>Micromonosporaceae</taxon>
        <taxon>Catellatospora</taxon>
    </lineage>
</organism>
<dbReference type="Pfam" id="PF02225">
    <property type="entry name" value="PA"/>
    <property type="match status" value="1"/>
</dbReference>
<name>A0A8J3K9Z7_9ACTN</name>
<protein>
    <submittedName>
        <fullName evidence="9">Peptidase S8</fullName>
    </submittedName>
</protein>
<dbReference type="SUPFAM" id="SSF52743">
    <property type="entry name" value="Subtilisin-like"/>
    <property type="match status" value="1"/>
</dbReference>
<keyword evidence="1 5" id="KW-0645">Protease</keyword>
<proteinExistence type="inferred from homology"/>
<dbReference type="AlphaFoldDB" id="A0A8J3K9Z7"/>
<feature type="domain" description="Peptidase S8/S53" evidence="7">
    <location>
        <begin position="202"/>
        <end position="658"/>
    </location>
</feature>
<accession>A0A8J3K9Z7</accession>
<evidence type="ECO:0000256" key="1">
    <source>
        <dbReference type="ARBA" id="ARBA00022670"/>
    </source>
</evidence>
<dbReference type="CDD" id="cd04852">
    <property type="entry name" value="Peptidases_S8_3"/>
    <property type="match status" value="1"/>
</dbReference>
<keyword evidence="2 5" id="KW-0378">Hydrolase</keyword>
<evidence type="ECO:0000256" key="3">
    <source>
        <dbReference type="ARBA" id="ARBA00022825"/>
    </source>
</evidence>